<evidence type="ECO:0000259" key="3">
    <source>
        <dbReference type="PROSITE" id="PS51747"/>
    </source>
</evidence>
<dbReference type="SUPFAM" id="SSF53927">
    <property type="entry name" value="Cytidine deaminase-like"/>
    <property type="match status" value="1"/>
</dbReference>
<dbReference type="GO" id="GO:0008270">
    <property type="term" value="F:zinc ion binding"/>
    <property type="evidence" value="ECO:0007669"/>
    <property type="project" value="InterPro"/>
</dbReference>
<reference evidence="4" key="1">
    <citation type="journal article" date="2020" name="Nature">
        <title>Giant virus diversity and host interactions through global metagenomics.</title>
        <authorList>
            <person name="Schulz F."/>
            <person name="Roux S."/>
            <person name="Paez-Espino D."/>
            <person name="Jungbluth S."/>
            <person name="Walsh D.A."/>
            <person name="Denef V.J."/>
            <person name="McMahon K.D."/>
            <person name="Konstantinidis K.T."/>
            <person name="Eloe-Fadrosh E.A."/>
            <person name="Kyrpides N.C."/>
            <person name="Woyke T."/>
        </authorList>
    </citation>
    <scope>NUCLEOTIDE SEQUENCE</scope>
    <source>
        <strain evidence="4">GVMAG-S-1029409-49</strain>
    </source>
</reference>
<dbReference type="InterPro" id="IPR016192">
    <property type="entry name" value="APOBEC/CMP_deaminase_Zn-bd"/>
</dbReference>
<organism evidence="4">
    <name type="scientific">viral metagenome</name>
    <dbReference type="NCBI Taxonomy" id="1070528"/>
    <lineage>
        <taxon>unclassified sequences</taxon>
        <taxon>metagenomes</taxon>
        <taxon>organismal metagenomes</taxon>
    </lineage>
</organism>
<keyword evidence="2" id="KW-0862">Zinc</keyword>
<dbReference type="CDD" id="cd01283">
    <property type="entry name" value="cytidine_deaminase"/>
    <property type="match status" value="1"/>
</dbReference>
<evidence type="ECO:0000256" key="1">
    <source>
        <dbReference type="ARBA" id="ARBA00022723"/>
    </source>
</evidence>
<dbReference type="AlphaFoldDB" id="A0A6C0M1C0"/>
<dbReference type="Gene3D" id="3.40.140.10">
    <property type="entry name" value="Cytidine Deaminase, domain 2"/>
    <property type="match status" value="1"/>
</dbReference>
<evidence type="ECO:0000313" key="4">
    <source>
        <dbReference type="EMBL" id="QHU35614.1"/>
    </source>
</evidence>
<dbReference type="InterPro" id="IPR002125">
    <property type="entry name" value="CMP_dCMP_dom"/>
</dbReference>
<name>A0A6C0M1C0_9ZZZZ</name>
<feature type="domain" description="CMP/dCMP-type deaminase" evidence="3">
    <location>
        <begin position="1"/>
        <end position="121"/>
    </location>
</feature>
<accession>A0A6C0M1C0</accession>
<sequence length="149" mass="16447">MYDRISSSLVRLASRSKAYHYKHAACVYSGKRVIGVGVNEPTYFINSNHYITGRHAEIVAIRNAMLNLKRRGKRLRSFKIIVVRSNELNAMPCVACRSLLSRMNCKRVIANDGTGVSSVKAAGVPHHECSSVTIRRARIADSDSGSGKL</sequence>
<dbReference type="InterPro" id="IPR016193">
    <property type="entry name" value="Cytidine_deaminase-like"/>
</dbReference>
<dbReference type="EMBL" id="MN740610">
    <property type="protein sequence ID" value="QHU35614.1"/>
    <property type="molecule type" value="Genomic_DNA"/>
</dbReference>
<keyword evidence="1" id="KW-0479">Metal-binding</keyword>
<dbReference type="GO" id="GO:0016787">
    <property type="term" value="F:hydrolase activity"/>
    <property type="evidence" value="ECO:0007669"/>
    <property type="project" value="InterPro"/>
</dbReference>
<evidence type="ECO:0000256" key="2">
    <source>
        <dbReference type="ARBA" id="ARBA00022833"/>
    </source>
</evidence>
<dbReference type="PROSITE" id="PS00903">
    <property type="entry name" value="CYT_DCMP_DEAMINASES_1"/>
    <property type="match status" value="1"/>
</dbReference>
<proteinExistence type="predicted"/>
<dbReference type="PROSITE" id="PS51747">
    <property type="entry name" value="CYT_DCMP_DEAMINASES_2"/>
    <property type="match status" value="1"/>
</dbReference>
<protein>
    <recommendedName>
        <fullName evidence="3">CMP/dCMP-type deaminase domain-containing protein</fullName>
    </recommendedName>
</protein>
<dbReference type="Pfam" id="PF00383">
    <property type="entry name" value="dCMP_cyt_deam_1"/>
    <property type="match status" value="1"/>
</dbReference>